<evidence type="ECO:0000313" key="3">
    <source>
        <dbReference type="Proteomes" id="UP000027850"/>
    </source>
</evidence>
<evidence type="ECO:0000313" key="2">
    <source>
        <dbReference type="EMBL" id="KDS37293.1"/>
    </source>
</evidence>
<proteinExistence type="predicted"/>
<reference evidence="2 3" key="1">
    <citation type="submission" date="2014-04" db="EMBL/GenBank/DDBJ databases">
        <authorList>
            <person name="Sears C."/>
            <person name="Carroll K."/>
            <person name="Sack B.R."/>
            <person name="Qadri F."/>
            <person name="Myers L.L."/>
            <person name="Chung G.-T."/>
            <person name="Escheverria P."/>
            <person name="Fraser C.M."/>
            <person name="Sadzewicz L."/>
            <person name="Shefchek K.A."/>
            <person name="Tallon L."/>
            <person name="Das S.P."/>
            <person name="Daugherty S."/>
            <person name="Mongodin E.F."/>
        </authorList>
    </citation>
    <scope>NUCLEOTIDE SEQUENCE [LARGE SCALE GENOMIC DNA]</scope>
    <source>
        <strain evidence="2 3">3776 D15 i</strain>
    </source>
</reference>
<organism evidence="2 3">
    <name type="scientific">Parabacteroides distasonis str. 3776 D15 i</name>
    <dbReference type="NCBI Taxonomy" id="1339342"/>
    <lineage>
        <taxon>Bacteria</taxon>
        <taxon>Pseudomonadati</taxon>
        <taxon>Bacteroidota</taxon>
        <taxon>Bacteroidia</taxon>
        <taxon>Bacteroidales</taxon>
        <taxon>Tannerellaceae</taxon>
        <taxon>Parabacteroides</taxon>
    </lineage>
</organism>
<keyword evidence="1" id="KW-0472">Membrane</keyword>
<keyword evidence="1" id="KW-0812">Transmembrane</keyword>
<evidence type="ECO:0000256" key="1">
    <source>
        <dbReference type="SAM" id="Phobius"/>
    </source>
</evidence>
<protein>
    <submittedName>
        <fullName evidence="2">Uncharacterized protein</fullName>
    </submittedName>
</protein>
<comment type="caution">
    <text evidence="2">The sequence shown here is derived from an EMBL/GenBank/DDBJ whole genome shotgun (WGS) entry which is preliminary data.</text>
</comment>
<name>A0AB34LDA3_PARDI</name>
<dbReference type="Proteomes" id="UP000027850">
    <property type="component" value="Unassembled WGS sequence"/>
</dbReference>
<dbReference type="EMBL" id="JNHK01000088">
    <property type="protein sequence ID" value="KDS37293.1"/>
    <property type="molecule type" value="Genomic_DNA"/>
</dbReference>
<sequence length="39" mass="4818">MFHHPFCIYLLFVVCMKVCKLLIDRFLFVSGENEELRYY</sequence>
<keyword evidence="1" id="KW-1133">Transmembrane helix</keyword>
<gene>
    <name evidence="2" type="ORF">M091_0525</name>
</gene>
<accession>A0AB34LDA3</accession>
<feature type="transmembrane region" description="Helical" evidence="1">
    <location>
        <begin position="6"/>
        <end position="23"/>
    </location>
</feature>
<dbReference type="AlphaFoldDB" id="A0AB34LDA3"/>